<organism evidence="2 3">
    <name type="scientific">Hypsizygus marmoreus</name>
    <name type="common">White beech mushroom</name>
    <name type="synonym">Agaricus marmoreus</name>
    <dbReference type="NCBI Taxonomy" id="39966"/>
    <lineage>
        <taxon>Eukaryota</taxon>
        <taxon>Fungi</taxon>
        <taxon>Dikarya</taxon>
        <taxon>Basidiomycota</taxon>
        <taxon>Agaricomycotina</taxon>
        <taxon>Agaricomycetes</taxon>
        <taxon>Agaricomycetidae</taxon>
        <taxon>Agaricales</taxon>
        <taxon>Tricholomatineae</taxon>
        <taxon>Lyophyllaceae</taxon>
        <taxon>Hypsizygus</taxon>
    </lineage>
</organism>
<keyword evidence="3" id="KW-1185">Reference proteome</keyword>
<dbReference type="InParanoid" id="A0A369JR06"/>
<accession>A0A369JR06</accession>
<sequence>MSKTKTKTKTKTKNLNTKTVPKEDLTTPKSSHCDMFSTWRKLLCLNSHAQITNNETKVNHDPAGHDERPQHTRRHDPVEHEPAVICFLEH</sequence>
<dbReference type="AlphaFoldDB" id="A0A369JR06"/>
<proteinExistence type="predicted"/>
<evidence type="ECO:0000313" key="3">
    <source>
        <dbReference type="Proteomes" id="UP000076154"/>
    </source>
</evidence>
<dbReference type="Proteomes" id="UP000076154">
    <property type="component" value="Unassembled WGS sequence"/>
</dbReference>
<reference evidence="2" key="1">
    <citation type="submission" date="2018-04" db="EMBL/GenBank/DDBJ databases">
        <title>Whole genome sequencing of Hypsizygus marmoreus.</title>
        <authorList>
            <person name="Choi I.-G."/>
            <person name="Min B."/>
            <person name="Kim J.-G."/>
            <person name="Kim S."/>
            <person name="Oh Y.-L."/>
            <person name="Kong W.-S."/>
            <person name="Park H."/>
            <person name="Jeong J."/>
            <person name="Song E.-S."/>
        </authorList>
    </citation>
    <scope>NUCLEOTIDE SEQUENCE [LARGE SCALE GENOMIC DNA]</scope>
    <source>
        <strain evidence="2">51987-8</strain>
    </source>
</reference>
<dbReference type="EMBL" id="LUEZ02000055">
    <property type="protein sequence ID" value="RDB21226.1"/>
    <property type="molecule type" value="Genomic_DNA"/>
</dbReference>
<comment type="caution">
    <text evidence="2">The sequence shown here is derived from an EMBL/GenBank/DDBJ whole genome shotgun (WGS) entry which is preliminary data.</text>
</comment>
<name>A0A369JR06_HYPMA</name>
<feature type="compositionally biased region" description="Basic residues" evidence="1">
    <location>
        <begin position="1"/>
        <end position="12"/>
    </location>
</feature>
<feature type="compositionally biased region" description="Basic and acidic residues" evidence="1">
    <location>
        <begin position="57"/>
        <end position="82"/>
    </location>
</feature>
<protein>
    <submittedName>
        <fullName evidence="2">Uncharacterized protein</fullName>
    </submittedName>
</protein>
<evidence type="ECO:0000256" key="1">
    <source>
        <dbReference type="SAM" id="MobiDB-lite"/>
    </source>
</evidence>
<feature type="region of interest" description="Disordered" evidence="1">
    <location>
        <begin position="1"/>
        <end position="31"/>
    </location>
</feature>
<feature type="region of interest" description="Disordered" evidence="1">
    <location>
        <begin position="54"/>
        <end position="82"/>
    </location>
</feature>
<gene>
    <name evidence="2" type="ORF">Hypma_011928</name>
</gene>
<evidence type="ECO:0000313" key="2">
    <source>
        <dbReference type="EMBL" id="RDB21226.1"/>
    </source>
</evidence>